<keyword evidence="9" id="KW-0449">Lipoprotein</keyword>
<evidence type="ECO:0000256" key="9">
    <source>
        <dbReference type="ARBA" id="ARBA00023288"/>
    </source>
</evidence>
<comment type="subcellular location">
    <subcellularLocation>
        <location evidence="1">Endomembrane system</location>
    </subcellularLocation>
</comment>
<organism evidence="11 12">
    <name type="scientific">Salix dunnii</name>
    <dbReference type="NCBI Taxonomy" id="1413687"/>
    <lineage>
        <taxon>Eukaryota</taxon>
        <taxon>Viridiplantae</taxon>
        <taxon>Streptophyta</taxon>
        <taxon>Embryophyta</taxon>
        <taxon>Tracheophyta</taxon>
        <taxon>Spermatophyta</taxon>
        <taxon>Magnoliopsida</taxon>
        <taxon>eudicotyledons</taxon>
        <taxon>Gunneridae</taxon>
        <taxon>Pentapetalae</taxon>
        <taxon>rosids</taxon>
        <taxon>fabids</taxon>
        <taxon>Malpighiales</taxon>
        <taxon>Salicaceae</taxon>
        <taxon>Saliceae</taxon>
        <taxon>Salix</taxon>
    </lineage>
</organism>
<keyword evidence="5" id="KW-0547">Nucleotide-binding</keyword>
<dbReference type="InterPro" id="IPR045845">
    <property type="entry name" value="BSK"/>
</dbReference>
<evidence type="ECO:0000256" key="4">
    <source>
        <dbReference type="ARBA" id="ARBA00022679"/>
    </source>
</evidence>
<evidence type="ECO:0000256" key="8">
    <source>
        <dbReference type="ARBA" id="ARBA00023136"/>
    </source>
</evidence>
<dbReference type="Pfam" id="PF25575">
    <property type="entry name" value="TPR_BSK1_C"/>
    <property type="match status" value="1"/>
</dbReference>
<evidence type="ECO:0000313" key="11">
    <source>
        <dbReference type="EMBL" id="KAF9687813.1"/>
    </source>
</evidence>
<evidence type="ECO:0000256" key="2">
    <source>
        <dbReference type="ARBA" id="ARBA00008684"/>
    </source>
</evidence>
<sequence length="209" mass="23410">MYSFGTLLLDLLSGKHAPPSHMLTDSCLEGQFSNDDGTESVRLASRCLQYELRERPSLKFLVSALTPLQKENDVCSFSYLDGYPTSCFIFSFSPFGDACFRRDLTAINEILDNIGYKDYQGVANELSFQMWTDEMQETSNTKKKVLSDLMSDLPQEALSNSMQAQVIYPVWHVASYLQAVSLATLGMENEAHAALKEGTDLEAERNENS</sequence>
<dbReference type="SUPFAM" id="SSF56112">
    <property type="entry name" value="Protein kinase-like (PK-like)"/>
    <property type="match status" value="1"/>
</dbReference>
<evidence type="ECO:0000256" key="7">
    <source>
        <dbReference type="ARBA" id="ARBA00022840"/>
    </source>
</evidence>
<dbReference type="GO" id="GO:0009742">
    <property type="term" value="P:brassinosteroid mediated signaling pathway"/>
    <property type="evidence" value="ECO:0007669"/>
    <property type="project" value="InterPro"/>
</dbReference>
<feature type="domain" description="Serine/threonine-protein kinase BSK1-like TPR repeats" evidence="10">
    <location>
        <begin position="97"/>
        <end position="144"/>
    </location>
</feature>
<evidence type="ECO:0000259" key="10">
    <source>
        <dbReference type="Pfam" id="PF25575"/>
    </source>
</evidence>
<dbReference type="InterPro" id="IPR058209">
    <property type="entry name" value="TPR_BSK1_C"/>
</dbReference>
<name>A0A835TK13_9ROSI</name>
<proteinExistence type="inferred from homology"/>
<dbReference type="GO" id="GO:0005524">
    <property type="term" value="F:ATP binding"/>
    <property type="evidence" value="ECO:0007669"/>
    <property type="project" value="UniProtKB-KW"/>
</dbReference>
<dbReference type="InterPro" id="IPR011009">
    <property type="entry name" value="Kinase-like_dom_sf"/>
</dbReference>
<evidence type="ECO:0000313" key="12">
    <source>
        <dbReference type="Proteomes" id="UP000657918"/>
    </source>
</evidence>
<dbReference type="EMBL" id="JADGMS010000002">
    <property type="protein sequence ID" value="KAF9687813.1"/>
    <property type="molecule type" value="Genomic_DNA"/>
</dbReference>
<dbReference type="AlphaFoldDB" id="A0A835TK13"/>
<evidence type="ECO:0000256" key="3">
    <source>
        <dbReference type="ARBA" id="ARBA00022475"/>
    </source>
</evidence>
<keyword evidence="6" id="KW-0418">Kinase</keyword>
<dbReference type="Gene3D" id="1.10.510.10">
    <property type="entry name" value="Transferase(Phosphotransferase) domain 1"/>
    <property type="match status" value="1"/>
</dbReference>
<dbReference type="PANTHER" id="PTHR45863:SF47">
    <property type="entry name" value="SERINE_THREONINE-PROTEIN KINASE BSK3"/>
    <property type="match status" value="1"/>
</dbReference>
<comment type="similarity">
    <text evidence="2">Belongs to the protein kinase superfamily. Ser/Thr protein kinase family.</text>
</comment>
<keyword evidence="8" id="KW-0472">Membrane</keyword>
<keyword evidence="7" id="KW-0067">ATP-binding</keyword>
<dbReference type="GO" id="GO:0012505">
    <property type="term" value="C:endomembrane system"/>
    <property type="evidence" value="ECO:0007669"/>
    <property type="project" value="UniProtKB-SubCell"/>
</dbReference>
<evidence type="ECO:0000256" key="1">
    <source>
        <dbReference type="ARBA" id="ARBA00004308"/>
    </source>
</evidence>
<evidence type="ECO:0000256" key="6">
    <source>
        <dbReference type="ARBA" id="ARBA00022777"/>
    </source>
</evidence>
<dbReference type="PANTHER" id="PTHR45863">
    <property type="entry name" value="SERINE/THREONINE-PROTEIN KINASE BSK5"/>
    <property type="match status" value="1"/>
</dbReference>
<dbReference type="GO" id="GO:0004672">
    <property type="term" value="F:protein kinase activity"/>
    <property type="evidence" value="ECO:0007669"/>
    <property type="project" value="InterPro"/>
</dbReference>
<accession>A0A835TK13</accession>
<keyword evidence="12" id="KW-1185">Reference proteome</keyword>
<evidence type="ECO:0000256" key="5">
    <source>
        <dbReference type="ARBA" id="ARBA00022741"/>
    </source>
</evidence>
<dbReference type="Proteomes" id="UP000657918">
    <property type="component" value="Unassembled WGS sequence"/>
</dbReference>
<reference evidence="11 12" key="1">
    <citation type="submission" date="2020-10" db="EMBL/GenBank/DDBJ databases">
        <title>Plant Genome Project.</title>
        <authorList>
            <person name="Zhang R.-G."/>
        </authorList>
    </citation>
    <scope>NUCLEOTIDE SEQUENCE [LARGE SCALE GENOMIC DNA]</scope>
    <source>
        <strain evidence="11">FAFU-HL-1</strain>
        <tissue evidence="11">Leaf</tissue>
    </source>
</reference>
<keyword evidence="3" id="KW-1003">Cell membrane</keyword>
<keyword evidence="4" id="KW-0808">Transferase</keyword>
<comment type="caution">
    <text evidence="11">The sequence shown here is derived from an EMBL/GenBank/DDBJ whole genome shotgun (WGS) entry which is preliminary data.</text>
</comment>
<gene>
    <name evidence="11" type="ORF">SADUNF_Sadunf02G0132100</name>
</gene>
<dbReference type="OrthoDB" id="2335338at2759"/>
<protein>
    <recommendedName>
        <fullName evidence="10">Serine/threonine-protein kinase BSK1-like TPR repeats domain-containing protein</fullName>
    </recommendedName>
</protein>